<dbReference type="Pfam" id="PF13442">
    <property type="entry name" value="Cytochrome_CBB3"/>
    <property type="match status" value="1"/>
</dbReference>
<dbReference type="RefSeq" id="WP_055661642.1">
    <property type="nucleotide sequence ID" value="NZ_CXST01000011.1"/>
</dbReference>
<dbReference type="PROSITE" id="PS51007">
    <property type="entry name" value="CYTC"/>
    <property type="match status" value="1"/>
</dbReference>
<evidence type="ECO:0000256" key="4">
    <source>
        <dbReference type="PROSITE-ProRule" id="PRU00433"/>
    </source>
</evidence>
<keyword evidence="7" id="KW-1185">Reference proteome</keyword>
<evidence type="ECO:0000256" key="3">
    <source>
        <dbReference type="ARBA" id="ARBA00023004"/>
    </source>
</evidence>
<dbReference type="InterPro" id="IPR051459">
    <property type="entry name" value="Cytochrome_c-type_DH"/>
</dbReference>
<evidence type="ECO:0000313" key="7">
    <source>
        <dbReference type="Proteomes" id="UP000048926"/>
    </source>
</evidence>
<dbReference type="GO" id="GO:0046872">
    <property type="term" value="F:metal ion binding"/>
    <property type="evidence" value="ECO:0007669"/>
    <property type="project" value="UniProtKB-KW"/>
</dbReference>
<feature type="domain" description="Cytochrome c" evidence="5">
    <location>
        <begin position="43"/>
        <end position="142"/>
    </location>
</feature>
<protein>
    <submittedName>
        <fullName evidence="6">Putative bifunctional cbb3-type cytochrome c oxidase subunit II/cytochrome c</fullName>
    </submittedName>
</protein>
<dbReference type="Gene3D" id="1.10.760.10">
    <property type="entry name" value="Cytochrome c-like domain"/>
    <property type="match status" value="1"/>
</dbReference>
<dbReference type="AlphaFoldDB" id="A0A0M6YC15"/>
<sequence>MSRAIKIWSVPLILLISVGVALSVFLGGSSRSASLELRPGDAELVRRGAEVYAQNCASCHGVDLKGEEDWQSGNADGTLKAPPHDETGHTWHHDDELLFRVTKFGTVKALDLKDFNSNMPAFEGTLTDTDIVAALSWIKAQWPEEIRERHDMMNERKRSNKQ</sequence>
<dbReference type="SUPFAM" id="SSF46626">
    <property type="entry name" value="Cytochrome c"/>
    <property type="match status" value="1"/>
</dbReference>
<dbReference type="Proteomes" id="UP000048926">
    <property type="component" value="Unassembled WGS sequence"/>
</dbReference>
<evidence type="ECO:0000256" key="1">
    <source>
        <dbReference type="ARBA" id="ARBA00022617"/>
    </source>
</evidence>
<dbReference type="GO" id="GO:0009055">
    <property type="term" value="F:electron transfer activity"/>
    <property type="evidence" value="ECO:0007669"/>
    <property type="project" value="InterPro"/>
</dbReference>
<evidence type="ECO:0000256" key="2">
    <source>
        <dbReference type="ARBA" id="ARBA00022723"/>
    </source>
</evidence>
<dbReference type="PANTHER" id="PTHR35008">
    <property type="entry name" value="BLL4482 PROTEIN-RELATED"/>
    <property type="match status" value="1"/>
</dbReference>
<dbReference type="PANTHER" id="PTHR35008:SF4">
    <property type="entry name" value="BLL4482 PROTEIN"/>
    <property type="match status" value="1"/>
</dbReference>
<keyword evidence="1 4" id="KW-0349">Heme</keyword>
<evidence type="ECO:0000259" key="5">
    <source>
        <dbReference type="PROSITE" id="PS51007"/>
    </source>
</evidence>
<keyword evidence="3 4" id="KW-0408">Iron</keyword>
<dbReference type="GO" id="GO:0020037">
    <property type="term" value="F:heme binding"/>
    <property type="evidence" value="ECO:0007669"/>
    <property type="project" value="InterPro"/>
</dbReference>
<name>A0A0M6YC15_9HYPH</name>
<dbReference type="OrthoDB" id="9811281at2"/>
<keyword evidence="2 4" id="KW-0479">Metal-binding</keyword>
<gene>
    <name evidence="6" type="ORF">LAL4801_06094</name>
</gene>
<dbReference type="InterPro" id="IPR036909">
    <property type="entry name" value="Cyt_c-like_dom_sf"/>
</dbReference>
<evidence type="ECO:0000313" key="6">
    <source>
        <dbReference type="EMBL" id="CTQ47632.1"/>
    </source>
</evidence>
<dbReference type="InterPro" id="IPR009056">
    <property type="entry name" value="Cyt_c-like_dom"/>
</dbReference>
<accession>A0A0M6YC15</accession>
<reference evidence="7" key="1">
    <citation type="submission" date="2015-07" db="EMBL/GenBank/DDBJ databases">
        <authorList>
            <person name="Rodrigo-Torres Lidia"/>
            <person name="Arahal R.David."/>
        </authorList>
    </citation>
    <scope>NUCLEOTIDE SEQUENCE [LARGE SCALE GENOMIC DNA]</scope>
    <source>
        <strain evidence="7">CECT 4801</strain>
    </source>
</reference>
<organism evidence="6 7">
    <name type="scientific">Roseibium aggregatum</name>
    <dbReference type="NCBI Taxonomy" id="187304"/>
    <lineage>
        <taxon>Bacteria</taxon>
        <taxon>Pseudomonadati</taxon>
        <taxon>Pseudomonadota</taxon>
        <taxon>Alphaproteobacteria</taxon>
        <taxon>Hyphomicrobiales</taxon>
        <taxon>Stappiaceae</taxon>
        <taxon>Roseibium</taxon>
    </lineage>
</organism>
<proteinExistence type="predicted"/>
<dbReference type="EMBL" id="CXST01000011">
    <property type="protein sequence ID" value="CTQ47632.1"/>
    <property type="molecule type" value="Genomic_DNA"/>
</dbReference>